<feature type="repeat" description="PPR" evidence="9">
    <location>
        <begin position="822"/>
        <end position="852"/>
    </location>
</feature>
<dbReference type="InterPro" id="IPR017441">
    <property type="entry name" value="Protein_kinase_ATP_BS"/>
</dbReference>
<feature type="transmembrane region" description="Helical" evidence="11">
    <location>
        <begin position="225"/>
        <end position="244"/>
    </location>
</feature>
<evidence type="ECO:0000256" key="9">
    <source>
        <dbReference type="PROSITE-ProRule" id="PRU00708"/>
    </source>
</evidence>
<evidence type="ECO:0000256" key="5">
    <source>
        <dbReference type="ARBA" id="ARBA00022729"/>
    </source>
</evidence>
<feature type="repeat" description="PPR" evidence="9">
    <location>
        <begin position="1137"/>
        <end position="1171"/>
    </location>
</feature>
<dbReference type="Pfam" id="PF08263">
    <property type="entry name" value="LRRNT_2"/>
    <property type="match status" value="1"/>
</dbReference>
<name>A0A9D4AJN2_9ROSI</name>
<evidence type="ECO:0000256" key="7">
    <source>
        <dbReference type="ARBA" id="ARBA00022989"/>
    </source>
</evidence>
<dbReference type="Proteomes" id="UP000828251">
    <property type="component" value="Unassembled WGS sequence"/>
</dbReference>
<dbReference type="GO" id="GO:0016020">
    <property type="term" value="C:membrane"/>
    <property type="evidence" value="ECO:0007669"/>
    <property type="project" value="UniProtKB-SubCell"/>
</dbReference>
<dbReference type="GO" id="GO:0005524">
    <property type="term" value="F:ATP binding"/>
    <property type="evidence" value="ECO:0007669"/>
    <property type="project" value="UniProtKB-UniRule"/>
</dbReference>
<keyword evidence="7 11" id="KW-1133">Transmembrane helix</keyword>
<dbReference type="PROSITE" id="PS51375">
    <property type="entry name" value="PPR"/>
    <property type="match status" value="14"/>
</dbReference>
<dbReference type="Gene3D" id="3.80.10.10">
    <property type="entry name" value="Ribonuclease Inhibitor"/>
    <property type="match status" value="1"/>
</dbReference>
<feature type="repeat" description="PPR" evidence="9">
    <location>
        <begin position="1172"/>
        <end position="1206"/>
    </location>
</feature>
<feature type="repeat" description="PPR" evidence="9">
    <location>
        <begin position="1067"/>
        <end position="1101"/>
    </location>
</feature>
<dbReference type="PROSITE" id="PS50011">
    <property type="entry name" value="PROTEIN_KINASE_DOM"/>
    <property type="match status" value="1"/>
</dbReference>
<keyword evidence="8 11" id="KW-0472">Membrane</keyword>
<dbReference type="InterPro" id="IPR002885">
    <property type="entry name" value="PPR_rpt"/>
</dbReference>
<feature type="signal peptide" evidence="12">
    <location>
        <begin position="1"/>
        <end position="19"/>
    </location>
</feature>
<feature type="chain" id="PRO_5038527152" description="Protein kinase domain-containing protein" evidence="12">
    <location>
        <begin position="20"/>
        <end position="1299"/>
    </location>
</feature>
<accession>A0A9D4AJN2</accession>
<feature type="repeat" description="PPR" evidence="9">
    <location>
        <begin position="752"/>
        <end position="786"/>
    </location>
</feature>
<dbReference type="SUPFAM" id="SSF52058">
    <property type="entry name" value="L domain-like"/>
    <property type="match status" value="1"/>
</dbReference>
<evidence type="ECO:0000256" key="8">
    <source>
        <dbReference type="ARBA" id="ARBA00023136"/>
    </source>
</evidence>
<evidence type="ECO:0000256" key="6">
    <source>
        <dbReference type="ARBA" id="ARBA00022737"/>
    </source>
</evidence>
<feature type="repeat" description="PPR" evidence="9">
    <location>
        <begin position="1032"/>
        <end position="1066"/>
    </location>
</feature>
<evidence type="ECO:0000256" key="10">
    <source>
        <dbReference type="PROSITE-ProRule" id="PRU10141"/>
    </source>
</evidence>
<feature type="repeat" description="PPR" evidence="9">
    <location>
        <begin position="787"/>
        <end position="821"/>
    </location>
</feature>
<dbReference type="EMBL" id="JAIQCV010000002">
    <property type="protein sequence ID" value="KAH1123394.1"/>
    <property type="molecule type" value="Genomic_DNA"/>
</dbReference>
<proteinExistence type="inferred from homology"/>
<dbReference type="GO" id="GO:0004672">
    <property type="term" value="F:protein kinase activity"/>
    <property type="evidence" value="ECO:0007669"/>
    <property type="project" value="InterPro"/>
</dbReference>
<evidence type="ECO:0000313" key="15">
    <source>
        <dbReference type="Proteomes" id="UP000828251"/>
    </source>
</evidence>
<evidence type="ECO:0000256" key="4">
    <source>
        <dbReference type="ARBA" id="ARBA00022692"/>
    </source>
</evidence>
<dbReference type="PROSITE" id="PS00107">
    <property type="entry name" value="PROTEIN_KINASE_ATP"/>
    <property type="match status" value="1"/>
</dbReference>
<dbReference type="InterPro" id="IPR000719">
    <property type="entry name" value="Prot_kinase_dom"/>
</dbReference>
<dbReference type="PANTHER" id="PTHR47447:SF28">
    <property type="entry name" value="PENTACOTRIPEPTIDE-REPEAT REGION OF PRORP DOMAIN-CONTAINING PROTEIN"/>
    <property type="match status" value="1"/>
</dbReference>
<dbReference type="Pfam" id="PF00560">
    <property type="entry name" value="LRR_1"/>
    <property type="match status" value="2"/>
</dbReference>
<keyword evidence="10" id="KW-0547">Nucleotide-binding</keyword>
<dbReference type="Pfam" id="PF07714">
    <property type="entry name" value="PK_Tyr_Ser-Thr"/>
    <property type="match status" value="1"/>
</dbReference>
<evidence type="ECO:0000313" key="14">
    <source>
        <dbReference type="EMBL" id="KAH1123394.1"/>
    </source>
</evidence>
<evidence type="ECO:0000256" key="1">
    <source>
        <dbReference type="ARBA" id="ARBA00004370"/>
    </source>
</evidence>
<dbReference type="Gene3D" id="1.25.40.10">
    <property type="entry name" value="Tetratricopeptide repeat domain"/>
    <property type="match status" value="7"/>
</dbReference>
<comment type="similarity">
    <text evidence="2">Belongs to the PPR family. P subfamily.</text>
</comment>
<dbReference type="InterPro" id="IPR032675">
    <property type="entry name" value="LRR_dom_sf"/>
</dbReference>
<dbReference type="Pfam" id="PF13041">
    <property type="entry name" value="PPR_2"/>
    <property type="match status" value="7"/>
</dbReference>
<dbReference type="SUPFAM" id="SSF56112">
    <property type="entry name" value="Protein kinase-like (PK-like)"/>
    <property type="match status" value="1"/>
</dbReference>
<keyword evidence="10" id="KW-0067">ATP-binding</keyword>
<dbReference type="InterPro" id="IPR011009">
    <property type="entry name" value="Kinase-like_dom_sf"/>
</dbReference>
<dbReference type="SUPFAM" id="SSF48452">
    <property type="entry name" value="TPR-like"/>
    <property type="match status" value="1"/>
</dbReference>
<evidence type="ECO:0000259" key="13">
    <source>
        <dbReference type="PROSITE" id="PS50011"/>
    </source>
</evidence>
<dbReference type="NCBIfam" id="TIGR00756">
    <property type="entry name" value="PPR"/>
    <property type="match status" value="17"/>
</dbReference>
<evidence type="ECO:0000256" key="3">
    <source>
        <dbReference type="ARBA" id="ARBA00022614"/>
    </source>
</evidence>
<dbReference type="PANTHER" id="PTHR47447">
    <property type="entry name" value="OS03G0856100 PROTEIN"/>
    <property type="match status" value="1"/>
</dbReference>
<reference evidence="14 15" key="1">
    <citation type="journal article" date="2021" name="Plant Biotechnol. J.">
        <title>Multi-omics assisted identification of the key and species-specific regulatory components of drought-tolerant mechanisms in Gossypium stocksii.</title>
        <authorList>
            <person name="Yu D."/>
            <person name="Ke L."/>
            <person name="Zhang D."/>
            <person name="Wu Y."/>
            <person name="Sun Y."/>
            <person name="Mei J."/>
            <person name="Sun J."/>
            <person name="Sun Y."/>
        </authorList>
    </citation>
    <scope>NUCLEOTIDE SEQUENCE [LARGE SCALE GENOMIC DNA]</scope>
    <source>
        <strain evidence="15">cv. E1</strain>
        <tissue evidence="14">Leaf</tissue>
    </source>
</reference>
<feature type="repeat" description="PPR" evidence="9">
    <location>
        <begin position="928"/>
        <end position="962"/>
    </location>
</feature>
<dbReference type="Pfam" id="PF12854">
    <property type="entry name" value="PPR_1"/>
    <property type="match status" value="1"/>
</dbReference>
<feature type="repeat" description="PPR" evidence="9">
    <location>
        <begin position="858"/>
        <end position="892"/>
    </location>
</feature>
<feature type="repeat" description="PPR" evidence="9">
    <location>
        <begin position="1207"/>
        <end position="1241"/>
    </location>
</feature>
<feature type="repeat" description="PPR" evidence="9">
    <location>
        <begin position="717"/>
        <end position="751"/>
    </location>
</feature>
<dbReference type="InterPro" id="IPR001245">
    <property type="entry name" value="Ser-Thr/Tyr_kinase_cat_dom"/>
</dbReference>
<feature type="domain" description="Protein kinase" evidence="13">
    <location>
        <begin position="318"/>
        <end position="579"/>
    </location>
</feature>
<evidence type="ECO:0000256" key="2">
    <source>
        <dbReference type="ARBA" id="ARBA00007626"/>
    </source>
</evidence>
<dbReference type="OrthoDB" id="185373at2759"/>
<gene>
    <name evidence="14" type="ORF">J1N35_006554</name>
</gene>
<dbReference type="InterPro" id="IPR001611">
    <property type="entry name" value="Leu-rich_rpt"/>
</dbReference>
<keyword evidence="3" id="KW-0433">Leucine-rich repeat</keyword>
<keyword evidence="6" id="KW-0677">Repeat</keyword>
<protein>
    <recommendedName>
        <fullName evidence="13">Protein kinase domain-containing protein</fullName>
    </recommendedName>
</protein>
<evidence type="ECO:0000256" key="11">
    <source>
        <dbReference type="SAM" id="Phobius"/>
    </source>
</evidence>
<feature type="repeat" description="PPR" evidence="9">
    <location>
        <begin position="1242"/>
        <end position="1276"/>
    </location>
</feature>
<dbReference type="FunFam" id="3.80.10.10:FF:000400">
    <property type="entry name" value="Nuclear pore complex protein NUP107"/>
    <property type="match status" value="1"/>
</dbReference>
<dbReference type="InterPro" id="IPR013210">
    <property type="entry name" value="LRR_N_plant-typ"/>
</dbReference>
<feature type="binding site" evidence="10">
    <location>
        <position position="346"/>
    </location>
    <ligand>
        <name>ATP</name>
        <dbReference type="ChEBI" id="CHEBI:30616"/>
    </ligand>
</feature>
<dbReference type="Gene3D" id="1.10.510.10">
    <property type="entry name" value="Transferase(Phosphotransferase) domain 1"/>
    <property type="match status" value="1"/>
</dbReference>
<feature type="repeat" description="PPR" evidence="9">
    <location>
        <begin position="1102"/>
        <end position="1136"/>
    </location>
</feature>
<keyword evidence="15" id="KW-1185">Reference proteome</keyword>
<dbReference type="SUPFAM" id="SSF81901">
    <property type="entry name" value="HCP-like"/>
    <property type="match status" value="1"/>
</dbReference>
<feature type="repeat" description="PPR" evidence="9">
    <location>
        <begin position="893"/>
        <end position="927"/>
    </location>
</feature>
<comment type="subcellular location">
    <subcellularLocation>
        <location evidence="1">Membrane</location>
    </subcellularLocation>
</comment>
<evidence type="ECO:0000256" key="12">
    <source>
        <dbReference type="SAM" id="SignalP"/>
    </source>
</evidence>
<dbReference type="Gene3D" id="3.30.200.20">
    <property type="entry name" value="Phosphorylase Kinase, domain 1"/>
    <property type="match status" value="1"/>
</dbReference>
<dbReference type="InterPro" id="IPR011990">
    <property type="entry name" value="TPR-like_helical_dom_sf"/>
</dbReference>
<sequence>MAPNTRLVLHAFSWSLLAAISICSQNDIACLKSIRASLDDPHDYFKSSWNFNNTTQGFICNFVGIECWHTDDNEVLNIRLTNMGLKGQFPLGIVKCKRLMRLDLSNNQLSGPIPSNISKLFRFGTALDISSNRFSGNIPKRIANCTFLNSLNLSNNQLTGFIPVELILLHRMKNFSVANNQLYGPVPLFNLNFSKDSFVGNPGLCGNALEPCIDHKNSPFKNGFIIGYTVSVVSVITIFMFYFAPCMHRNERDKLLRYFILNLIWNRTRKVNMTQNSHQTSQMVLPDILHETSRETSMLVELVSRMSYSDLYEATNEFSAENIIGHGQMGTTYKATSSNGCLLAIKRLFDTQKFDEHFITELKTLGRLRHDNLVPLLGFCIESKEKLLVYKYMSNGNLYDLLHTLEKRRTIGWPLRLKIACGVAKGLVWLHQNCNYKVIHLDICSRCILLDQNFEPKISNFSEAMLMKSNNRYWSSSFNMDREFWESIFIKEDVYRFGILVLELISRKEPSELTDLARTGDESIGKWVVDDVKSSDFVDGGLVGHGFDVEIFEILRVAWNCVQPNPDERPAMLQVHKIINGFSKKYVYGLNNATTNFPETTLFSMTNFPQNLSPKRLLKLLKSETNPYSALALFDSATRHPGYTHSPDVFHHILRRLIDSRLASHVTRIVQLIESQKCNCPEDVALTVIKAYAKNSMPDKALDSFQRMKQVFGCEPGIRSYNTLLNAFVESNRWDEAESFFKYFETVGMEPNLQTYNILIKVACKKKQFKHAKEILDCMWKTGFQPNVQSYGSLISGFVKGGNLAVAMEVFDEMFERKVIPDVMCYNILIDGFFKNRDFVKANEVWERLLEDSSAYPNSVTYNVMINGLCKCGKFDECLSIWERMKKNEREKDLFTYSSMIHGLCEAGNIDGAERVYKDMVENGVMIDVVTYNAMLNGYCKARKIKDSFELWKLMKKEGCINVVSFNIFIRGLLENGKVDEAISLWGNLPQRDCCADASTYGVLIHGLCRNGYLRKALGILQEGELGEGKVDSFGYSSMIDGLGKQGRLDEVAGLICRMVKCGHKLNPYIYNPLIQAFIQASRLDDAVRFFKGVDSMGCSPSVVSYNILISGLCKADRFREAYSILKEMLEKGWKPDMITYSSLMKGLFRGKNVEMALGLWNHVLDKALKPDVTMHNIVIHGLCSVGKVEDALQLYSKMRQRNRATNLVTYNTIMEGLYKTGEYEKASEIWTQISSDGLQPDIISYNITLKGLCSCGKILDAIGFLDDALERGILPTVITWNILVRAVLTTGFKMAVSI</sequence>
<dbReference type="Pfam" id="PF01535">
    <property type="entry name" value="PPR"/>
    <property type="match status" value="3"/>
</dbReference>
<comment type="caution">
    <text evidence="14">The sequence shown here is derived from an EMBL/GenBank/DDBJ whole genome shotgun (WGS) entry which is preliminary data.</text>
</comment>
<keyword evidence="5 12" id="KW-0732">Signal</keyword>
<organism evidence="14 15">
    <name type="scientific">Gossypium stocksii</name>
    <dbReference type="NCBI Taxonomy" id="47602"/>
    <lineage>
        <taxon>Eukaryota</taxon>
        <taxon>Viridiplantae</taxon>
        <taxon>Streptophyta</taxon>
        <taxon>Embryophyta</taxon>
        <taxon>Tracheophyta</taxon>
        <taxon>Spermatophyta</taxon>
        <taxon>Magnoliopsida</taxon>
        <taxon>eudicotyledons</taxon>
        <taxon>Gunneridae</taxon>
        <taxon>Pentapetalae</taxon>
        <taxon>rosids</taxon>
        <taxon>malvids</taxon>
        <taxon>Malvales</taxon>
        <taxon>Malvaceae</taxon>
        <taxon>Malvoideae</taxon>
        <taxon>Gossypium</taxon>
    </lineage>
</organism>
<keyword evidence="4 11" id="KW-0812">Transmembrane</keyword>